<feature type="transmembrane region" description="Helical" evidence="1">
    <location>
        <begin position="152"/>
        <end position="172"/>
    </location>
</feature>
<feature type="transmembrane region" description="Helical" evidence="1">
    <location>
        <begin position="50"/>
        <end position="72"/>
    </location>
</feature>
<proteinExistence type="predicted"/>
<dbReference type="InterPro" id="IPR025238">
    <property type="entry name" value="DUF4184"/>
</dbReference>
<keyword evidence="3" id="KW-1185">Reference proteome</keyword>
<keyword evidence="1" id="KW-1133">Transmembrane helix</keyword>
<dbReference type="RefSeq" id="WP_119756468.1">
    <property type="nucleotide sequence ID" value="NZ_CP032382.1"/>
</dbReference>
<dbReference type="AlphaFoldDB" id="A0A385SPY1"/>
<feature type="transmembrane region" description="Helical" evidence="1">
    <location>
        <begin position="192"/>
        <end position="210"/>
    </location>
</feature>
<feature type="transmembrane region" description="Helical" evidence="1">
    <location>
        <begin position="216"/>
        <end position="240"/>
    </location>
</feature>
<gene>
    <name evidence="2" type="ORF">D4L85_22775</name>
</gene>
<dbReference type="KEGG" id="chk:D4L85_22775"/>
<dbReference type="OrthoDB" id="8481923at2"/>
<protein>
    <submittedName>
        <fullName evidence="2">DUF4184 family protein</fullName>
    </submittedName>
</protein>
<dbReference type="Pfam" id="PF13803">
    <property type="entry name" value="DUF4184"/>
    <property type="match status" value="1"/>
</dbReference>
<sequence length="247" mass="28263">MPFTPAHPALVLPLLRWRYVSATALVIGSMAPDFEYFFKMSVNGHHGHTFWGILYFDLPVTFLLAWLFHAVVKRNAIHNLPISLQRKFQDTLALDFVTYFRSHATIFVTSALIGIASHLLWDNFTHNSGFFVQEMEVYQTVHVHYDGVRYPLFYALQNISSGVGLFIVLVYLLAKKPTYSRITRLYNPRIDYWALLVVITLIVVALRFWIKSSDYHLGNAVVTTISGFLVALVLCGWINFNNNKASS</sequence>
<feature type="transmembrane region" description="Helical" evidence="1">
    <location>
        <begin position="92"/>
        <end position="121"/>
    </location>
</feature>
<keyword evidence="1" id="KW-0472">Membrane</keyword>
<dbReference type="EMBL" id="CP032382">
    <property type="protein sequence ID" value="AYB33229.1"/>
    <property type="molecule type" value="Genomic_DNA"/>
</dbReference>
<name>A0A385SPY1_9BACT</name>
<evidence type="ECO:0000313" key="2">
    <source>
        <dbReference type="EMBL" id="AYB33229.1"/>
    </source>
</evidence>
<reference evidence="3" key="1">
    <citation type="submission" date="2018-09" db="EMBL/GenBank/DDBJ databases">
        <title>Chryseolinea sp. KIS68-18 isolated from soil.</title>
        <authorList>
            <person name="Weon H.-Y."/>
            <person name="Kwon S.-W."/>
            <person name="Lee S.A."/>
        </authorList>
    </citation>
    <scope>NUCLEOTIDE SEQUENCE [LARGE SCALE GENOMIC DNA]</scope>
    <source>
        <strain evidence="3">KIS68-18</strain>
    </source>
</reference>
<organism evidence="2 3">
    <name type="scientific">Chryseolinea soli</name>
    <dbReference type="NCBI Taxonomy" id="2321403"/>
    <lineage>
        <taxon>Bacteria</taxon>
        <taxon>Pseudomonadati</taxon>
        <taxon>Bacteroidota</taxon>
        <taxon>Cytophagia</taxon>
        <taxon>Cytophagales</taxon>
        <taxon>Fulvivirgaceae</taxon>
        <taxon>Chryseolinea</taxon>
    </lineage>
</organism>
<dbReference type="Proteomes" id="UP000266183">
    <property type="component" value="Chromosome"/>
</dbReference>
<accession>A0A385SPY1</accession>
<evidence type="ECO:0000313" key="3">
    <source>
        <dbReference type="Proteomes" id="UP000266183"/>
    </source>
</evidence>
<evidence type="ECO:0000256" key="1">
    <source>
        <dbReference type="SAM" id="Phobius"/>
    </source>
</evidence>
<keyword evidence="1" id="KW-0812">Transmembrane</keyword>